<evidence type="ECO:0000256" key="1">
    <source>
        <dbReference type="SAM" id="MobiDB-lite"/>
    </source>
</evidence>
<dbReference type="Proteomes" id="UP000295601">
    <property type="component" value="Unassembled WGS sequence"/>
</dbReference>
<dbReference type="EMBL" id="SNYA01000002">
    <property type="protein sequence ID" value="TDP94252.1"/>
    <property type="molecule type" value="Genomic_DNA"/>
</dbReference>
<dbReference type="AlphaFoldDB" id="A0A4R6S3N4"/>
<accession>A0A4R6S3N4</accession>
<keyword evidence="3" id="KW-1185">Reference proteome</keyword>
<reference evidence="2 3" key="1">
    <citation type="submission" date="2019-03" db="EMBL/GenBank/DDBJ databases">
        <title>Genomic analyses of the natural microbiome of Caenorhabditis elegans.</title>
        <authorList>
            <person name="Samuel B."/>
        </authorList>
    </citation>
    <scope>NUCLEOTIDE SEQUENCE [LARGE SCALE GENOMIC DNA]</scope>
    <source>
        <strain evidence="2 3">JUb18</strain>
    </source>
</reference>
<evidence type="ECO:0000313" key="2">
    <source>
        <dbReference type="EMBL" id="TDP94252.1"/>
    </source>
</evidence>
<feature type="region of interest" description="Disordered" evidence="1">
    <location>
        <begin position="1"/>
        <end position="21"/>
    </location>
</feature>
<proteinExistence type="predicted"/>
<evidence type="ECO:0000313" key="3">
    <source>
        <dbReference type="Proteomes" id="UP000295601"/>
    </source>
</evidence>
<gene>
    <name evidence="2" type="ORF">EDF62_0662</name>
</gene>
<organism evidence="2 3">
    <name type="scientific">Leucobacter luti</name>
    <dbReference type="NCBI Taxonomy" id="340320"/>
    <lineage>
        <taxon>Bacteria</taxon>
        <taxon>Bacillati</taxon>
        <taxon>Actinomycetota</taxon>
        <taxon>Actinomycetes</taxon>
        <taxon>Micrococcales</taxon>
        <taxon>Microbacteriaceae</taxon>
        <taxon>Leucobacter</taxon>
    </lineage>
</organism>
<name>A0A4R6S3N4_9MICO</name>
<sequence length="55" mass="5588">MHISPDGEAETREKSFTRAGSPSALNMCARSAVRSGVNVTGALVVPGVVAGCELT</sequence>
<protein>
    <submittedName>
        <fullName evidence="2">Uncharacterized protein</fullName>
    </submittedName>
</protein>
<comment type="caution">
    <text evidence="2">The sequence shown here is derived from an EMBL/GenBank/DDBJ whole genome shotgun (WGS) entry which is preliminary data.</text>
</comment>